<sequence length="78" mass="8160">SNNSLMLSVEFGDCATSAGFIGPGSSTCYSGPICYALIVRRDSPEIRICSGHNYPRVEPGQTSSTGSAHHCRILPATG</sequence>
<proteinExistence type="predicted"/>
<name>A0A382QYA3_9ZZZZ</name>
<reference evidence="2" key="1">
    <citation type="submission" date="2018-05" db="EMBL/GenBank/DDBJ databases">
        <authorList>
            <person name="Lanie J.A."/>
            <person name="Ng W.-L."/>
            <person name="Kazmierczak K.M."/>
            <person name="Andrzejewski T.M."/>
            <person name="Davidsen T.M."/>
            <person name="Wayne K.J."/>
            <person name="Tettelin H."/>
            <person name="Glass J.I."/>
            <person name="Rusch D."/>
            <person name="Podicherti R."/>
            <person name="Tsui H.-C.T."/>
            <person name="Winkler M.E."/>
        </authorList>
    </citation>
    <scope>NUCLEOTIDE SEQUENCE</scope>
</reference>
<feature type="non-terminal residue" evidence="2">
    <location>
        <position position="1"/>
    </location>
</feature>
<evidence type="ECO:0000256" key="1">
    <source>
        <dbReference type="SAM" id="MobiDB-lite"/>
    </source>
</evidence>
<dbReference type="AlphaFoldDB" id="A0A382QYA3"/>
<dbReference type="EMBL" id="UINC01117788">
    <property type="protein sequence ID" value="SVC90464.1"/>
    <property type="molecule type" value="Genomic_DNA"/>
</dbReference>
<evidence type="ECO:0000313" key="2">
    <source>
        <dbReference type="EMBL" id="SVC90464.1"/>
    </source>
</evidence>
<feature type="region of interest" description="Disordered" evidence="1">
    <location>
        <begin position="58"/>
        <end position="78"/>
    </location>
</feature>
<organism evidence="2">
    <name type="scientific">marine metagenome</name>
    <dbReference type="NCBI Taxonomy" id="408172"/>
    <lineage>
        <taxon>unclassified sequences</taxon>
        <taxon>metagenomes</taxon>
        <taxon>ecological metagenomes</taxon>
    </lineage>
</organism>
<protein>
    <submittedName>
        <fullName evidence="2">Uncharacterized protein</fullName>
    </submittedName>
</protein>
<gene>
    <name evidence="2" type="ORF">METZ01_LOCUS343318</name>
</gene>
<accession>A0A382QYA3</accession>